<dbReference type="AlphaFoldDB" id="A0A1G8MYI4"/>
<organism evidence="2 3">
    <name type="scientific">Paraburkholderia phenazinium</name>
    <dbReference type="NCBI Taxonomy" id="60549"/>
    <lineage>
        <taxon>Bacteria</taxon>
        <taxon>Pseudomonadati</taxon>
        <taxon>Pseudomonadota</taxon>
        <taxon>Betaproteobacteria</taxon>
        <taxon>Burkholderiales</taxon>
        <taxon>Burkholderiaceae</taxon>
        <taxon>Paraburkholderia</taxon>
    </lineage>
</organism>
<reference evidence="2 3" key="1">
    <citation type="submission" date="2016-10" db="EMBL/GenBank/DDBJ databases">
        <authorList>
            <person name="de Groot N.N."/>
        </authorList>
    </citation>
    <scope>NUCLEOTIDE SEQUENCE [LARGE SCALE GENOMIC DNA]</scope>
    <source>
        <strain evidence="2 3">LMG 2247</strain>
    </source>
</reference>
<keyword evidence="2" id="KW-0645">Protease</keyword>
<proteinExistence type="predicted"/>
<keyword evidence="1" id="KW-0472">Membrane</keyword>
<sequence>MSTCPLLRMYLTPPLSASLAKPTTGSPTADTRVKRKGQLWLAVLLSVAGLAGFYQLRQVLNALPDSNDDFIYF</sequence>
<dbReference type="NCBIfam" id="TIGR03867">
    <property type="entry name" value="MprA_tail"/>
    <property type="match status" value="1"/>
</dbReference>
<evidence type="ECO:0000256" key="1">
    <source>
        <dbReference type="SAM" id="Phobius"/>
    </source>
</evidence>
<dbReference type="GO" id="GO:0008233">
    <property type="term" value="F:peptidase activity"/>
    <property type="evidence" value="ECO:0007669"/>
    <property type="project" value="UniProtKB-KW"/>
</dbReference>
<name>A0A1G8MYI4_9BURK</name>
<dbReference type="RefSeq" id="WP_090695599.1">
    <property type="nucleotide sequence ID" value="NZ_CADERL010000038.1"/>
</dbReference>
<accession>A0A1G8MYI4</accession>
<gene>
    <name evidence="2" type="ORF">SAMN05216466_13224</name>
</gene>
<evidence type="ECO:0000313" key="3">
    <source>
        <dbReference type="Proteomes" id="UP000199706"/>
    </source>
</evidence>
<feature type="transmembrane region" description="Helical" evidence="1">
    <location>
        <begin position="39"/>
        <end position="56"/>
    </location>
</feature>
<dbReference type="Proteomes" id="UP000199706">
    <property type="component" value="Unassembled WGS sequence"/>
</dbReference>
<dbReference type="InterPro" id="IPR021206">
    <property type="entry name" value="MprA_tail"/>
</dbReference>
<dbReference type="EMBL" id="FNCJ01000032">
    <property type="protein sequence ID" value="SDI72936.1"/>
    <property type="molecule type" value="Genomic_DNA"/>
</dbReference>
<dbReference type="GO" id="GO:0006508">
    <property type="term" value="P:proteolysis"/>
    <property type="evidence" value="ECO:0007669"/>
    <property type="project" value="UniProtKB-KW"/>
</dbReference>
<protein>
    <submittedName>
        <fullName evidence="2">MprA protease C-terminal rhombosortase-interaction domain-containing protein</fullName>
    </submittedName>
</protein>
<evidence type="ECO:0000313" key="2">
    <source>
        <dbReference type="EMBL" id="SDI72936.1"/>
    </source>
</evidence>
<keyword evidence="2" id="KW-0378">Hydrolase</keyword>
<keyword evidence="1" id="KW-1133">Transmembrane helix</keyword>
<keyword evidence="1" id="KW-0812">Transmembrane</keyword>